<dbReference type="EMBL" id="KN762013">
    <property type="protein sequence ID" value="KIH48163.1"/>
    <property type="molecule type" value="Genomic_DNA"/>
</dbReference>
<gene>
    <name evidence="2" type="ORF">ANCDUO_21771</name>
</gene>
<sequence>MDNLKRRVTALGLHHKLPRRRRSSVDIDEVELQTIREEKSGDVGDAHRRMDEITESPHRRSVSEEVPKHRNSLSMEEVKLLNHRTGLVDEEKKLDKHKNGLPDDLDNRRVSSPSIERPVELRGEHRISSSDDSGAYTVCGLRHMDSGSSTQRSFDY</sequence>
<dbReference type="OrthoDB" id="18937at2759"/>
<name>A0A0C2BW23_9BILA</name>
<reference evidence="2 3" key="1">
    <citation type="submission" date="2013-12" db="EMBL/GenBank/DDBJ databases">
        <title>Draft genome of the parsitic nematode Ancylostoma duodenale.</title>
        <authorList>
            <person name="Mitreva M."/>
        </authorList>
    </citation>
    <scope>NUCLEOTIDE SEQUENCE [LARGE SCALE GENOMIC DNA]</scope>
    <source>
        <strain evidence="2 3">Zhejiang</strain>
    </source>
</reference>
<accession>A0A0C2BW23</accession>
<keyword evidence="3" id="KW-1185">Reference proteome</keyword>
<feature type="region of interest" description="Disordered" evidence="1">
    <location>
        <begin position="38"/>
        <end position="156"/>
    </location>
</feature>
<evidence type="ECO:0000313" key="3">
    <source>
        <dbReference type="Proteomes" id="UP000054047"/>
    </source>
</evidence>
<dbReference type="Proteomes" id="UP000054047">
    <property type="component" value="Unassembled WGS sequence"/>
</dbReference>
<proteinExistence type="predicted"/>
<organism evidence="2 3">
    <name type="scientific">Ancylostoma duodenale</name>
    <dbReference type="NCBI Taxonomy" id="51022"/>
    <lineage>
        <taxon>Eukaryota</taxon>
        <taxon>Metazoa</taxon>
        <taxon>Ecdysozoa</taxon>
        <taxon>Nematoda</taxon>
        <taxon>Chromadorea</taxon>
        <taxon>Rhabditida</taxon>
        <taxon>Rhabditina</taxon>
        <taxon>Rhabditomorpha</taxon>
        <taxon>Strongyloidea</taxon>
        <taxon>Ancylostomatidae</taxon>
        <taxon>Ancylostomatinae</taxon>
        <taxon>Ancylostoma</taxon>
    </lineage>
</organism>
<feature type="compositionally biased region" description="Basic and acidic residues" evidence="1">
    <location>
        <begin position="38"/>
        <end position="68"/>
    </location>
</feature>
<evidence type="ECO:0000256" key="1">
    <source>
        <dbReference type="SAM" id="MobiDB-lite"/>
    </source>
</evidence>
<feature type="compositionally biased region" description="Basic and acidic residues" evidence="1">
    <location>
        <begin position="76"/>
        <end position="109"/>
    </location>
</feature>
<feature type="non-terminal residue" evidence="2">
    <location>
        <position position="1"/>
    </location>
</feature>
<dbReference type="AlphaFoldDB" id="A0A0C2BW23"/>
<feature type="compositionally biased region" description="Polar residues" evidence="1">
    <location>
        <begin position="146"/>
        <end position="156"/>
    </location>
</feature>
<protein>
    <submittedName>
        <fullName evidence="2">Uncharacterized protein</fullName>
    </submittedName>
</protein>
<evidence type="ECO:0000313" key="2">
    <source>
        <dbReference type="EMBL" id="KIH48163.1"/>
    </source>
</evidence>
<feature type="compositionally biased region" description="Basic and acidic residues" evidence="1">
    <location>
        <begin position="117"/>
        <end position="129"/>
    </location>
</feature>